<gene>
    <name evidence="10" type="ORF">LY90DRAFT_139307</name>
</gene>
<feature type="region of interest" description="Disordered" evidence="6">
    <location>
        <begin position="518"/>
        <end position="562"/>
    </location>
</feature>
<dbReference type="InterPro" id="IPR052455">
    <property type="entry name" value="Tricalbin_domain"/>
</dbReference>
<dbReference type="CDD" id="cd21678">
    <property type="entry name" value="SMP_TCB"/>
    <property type="match status" value="1"/>
</dbReference>
<evidence type="ECO:0000256" key="6">
    <source>
        <dbReference type="SAM" id="MobiDB-lite"/>
    </source>
</evidence>
<evidence type="ECO:0008006" key="12">
    <source>
        <dbReference type="Google" id="ProtNLM"/>
    </source>
</evidence>
<feature type="domain" description="C2" evidence="8">
    <location>
        <begin position="548"/>
        <end position="668"/>
    </location>
</feature>
<proteinExistence type="predicted"/>
<feature type="compositionally biased region" description="Basic and acidic residues" evidence="6">
    <location>
        <begin position="856"/>
        <end position="879"/>
    </location>
</feature>
<evidence type="ECO:0000256" key="2">
    <source>
        <dbReference type="ARBA" id="ARBA00022448"/>
    </source>
</evidence>
<dbReference type="InterPro" id="IPR000008">
    <property type="entry name" value="C2_dom"/>
</dbReference>
<dbReference type="STRING" id="1754190.A0A1Y2AGZ8"/>
<accession>A0A1Y2AGZ8</accession>
<dbReference type="SUPFAM" id="SSF49562">
    <property type="entry name" value="C2 domain (Calcium/lipid-binding domain, CaLB)"/>
    <property type="match status" value="6"/>
</dbReference>
<dbReference type="GO" id="GO:0016020">
    <property type="term" value="C:membrane"/>
    <property type="evidence" value="ECO:0007669"/>
    <property type="project" value="UniProtKB-SubCell"/>
</dbReference>
<dbReference type="InterPro" id="IPR035892">
    <property type="entry name" value="C2_domain_sf"/>
</dbReference>
<dbReference type="GO" id="GO:0006869">
    <property type="term" value="P:lipid transport"/>
    <property type="evidence" value="ECO:0007669"/>
    <property type="project" value="UniProtKB-KW"/>
</dbReference>
<evidence type="ECO:0000256" key="7">
    <source>
        <dbReference type="SAM" id="Phobius"/>
    </source>
</evidence>
<organism evidence="10 11">
    <name type="scientific">Neocallimastix californiae</name>
    <dbReference type="NCBI Taxonomy" id="1754190"/>
    <lineage>
        <taxon>Eukaryota</taxon>
        <taxon>Fungi</taxon>
        <taxon>Fungi incertae sedis</taxon>
        <taxon>Chytridiomycota</taxon>
        <taxon>Chytridiomycota incertae sedis</taxon>
        <taxon>Neocallimastigomycetes</taxon>
        <taxon>Neocallimastigales</taxon>
        <taxon>Neocallimastigaceae</taxon>
        <taxon>Neocallimastix</taxon>
    </lineage>
</organism>
<feature type="domain" description="C2" evidence="8">
    <location>
        <begin position="1306"/>
        <end position="1426"/>
    </location>
</feature>
<evidence type="ECO:0000313" key="10">
    <source>
        <dbReference type="EMBL" id="ORY21734.1"/>
    </source>
</evidence>
<dbReference type="PANTHER" id="PTHR46980:SF2">
    <property type="entry name" value="TRICALBIN-1-RELATED"/>
    <property type="match status" value="1"/>
</dbReference>
<keyword evidence="7" id="KW-1133">Transmembrane helix</keyword>
<dbReference type="EMBL" id="MCOG01000260">
    <property type="protein sequence ID" value="ORY21734.1"/>
    <property type="molecule type" value="Genomic_DNA"/>
</dbReference>
<keyword evidence="5 7" id="KW-0472">Membrane</keyword>
<evidence type="ECO:0000256" key="3">
    <source>
        <dbReference type="ARBA" id="ARBA00023055"/>
    </source>
</evidence>
<dbReference type="SMART" id="SM00239">
    <property type="entry name" value="C2"/>
    <property type="match status" value="6"/>
</dbReference>
<keyword evidence="3" id="KW-0445">Lipid transport</keyword>
<feature type="compositionally biased region" description="Low complexity" evidence="6">
    <location>
        <begin position="1289"/>
        <end position="1304"/>
    </location>
</feature>
<reference evidence="10 11" key="1">
    <citation type="submission" date="2016-08" db="EMBL/GenBank/DDBJ databases">
        <title>A Parts List for Fungal Cellulosomes Revealed by Comparative Genomics.</title>
        <authorList>
            <consortium name="DOE Joint Genome Institute"/>
            <person name="Haitjema C.H."/>
            <person name="Gilmore S.P."/>
            <person name="Henske J.K."/>
            <person name="Solomon K.V."/>
            <person name="De Groot R."/>
            <person name="Kuo A."/>
            <person name="Mondo S.J."/>
            <person name="Salamov A.A."/>
            <person name="Labutti K."/>
            <person name="Zhao Z."/>
            <person name="Chiniquy J."/>
            <person name="Barry K."/>
            <person name="Brewer H.M."/>
            <person name="Purvine S.O."/>
            <person name="Wright A.T."/>
            <person name="Boxma B."/>
            <person name="Van Alen T."/>
            <person name="Hackstein J.H."/>
            <person name="Baker S.E."/>
            <person name="Grigoriev I.V."/>
            <person name="O'Malley M.A."/>
        </authorList>
    </citation>
    <scope>NUCLEOTIDE SEQUENCE [LARGE SCALE GENOMIC DNA]</scope>
    <source>
        <strain evidence="10 11">G1</strain>
    </source>
</reference>
<feature type="domain" description="C2" evidence="8">
    <location>
        <begin position="1039"/>
        <end position="1158"/>
    </location>
</feature>
<dbReference type="PROSITE" id="PS51847">
    <property type="entry name" value="SMP"/>
    <property type="match status" value="1"/>
</dbReference>
<dbReference type="PROSITE" id="PS50004">
    <property type="entry name" value="C2"/>
    <property type="match status" value="5"/>
</dbReference>
<dbReference type="Proteomes" id="UP000193920">
    <property type="component" value="Unassembled WGS sequence"/>
</dbReference>
<evidence type="ECO:0000259" key="9">
    <source>
        <dbReference type="PROSITE" id="PS51847"/>
    </source>
</evidence>
<comment type="caution">
    <text evidence="10">The sequence shown here is derived from an EMBL/GenBank/DDBJ whole genome shotgun (WGS) entry which is preliminary data.</text>
</comment>
<feature type="compositionally biased region" description="Basic and acidic residues" evidence="6">
    <location>
        <begin position="476"/>
        <end position="485"/>
    </location>
</feature>
<feature type="region of interest" description="Disordered" evidence="6">
    <location>
        <begin position="1234"/>
        <end position="1312"/>
    </location>
</feature>
<evidence type="ECO:0000256" key="4">
    <source>
        <dbReference type="ARBA" id="ARBA00023121"/>
    </source>
</evidence>
<name>A0A1Y2AGZ8_9FUNG</name>
<feature type="transmembrane region" description="Helical" evidence="7">
    <location>
        <begin position="52"/>
        <end position="75"/>
    </location>
</feature>
<protein>
    <recommendedName>
        <fullName evidence="12">Tricalbin</fullName>
    </recommendedName>
</protein>
<feature type="domain" description="C2" evidence="8">
    <location>
        <begin position="321"/>
        <end position="445"/>
    </location>
</feature>
<feature type="domain" description="C2" evidence="8">
    <location>
        <begin position="674"/>
        <end position="800"/>
    </location>
</feature>
<dbReference type="CDD" id="cd00030">
    <property type="entry name" value="C2"/>
    <property type="match status" value="2"/>
</dbReference>
<dbReference type="OrthoDB" id="270970at2759"/>
<evidence type="ECO:0000259" key="8">
    <source>
        <dbReference type="PROSITE" id="PS50004"/>
    </source>
</evidence>
<dbReference type="PANTHER" id="PTHR46980">
    <property type="entry name" value="TRICALBIN-1-RELATED"/>
    <property type="match status" value="1"/>
</dbReference>
<keyword evidence="7" id="KW-0812">Transmembrane</keyword>
<keyword evidence="4" id="KW-0446">Lipid-binding</keyword>
<evidence type="ECO:0000313" key="11">
    <source>
        <dbReference type="Proteomes" id="UP000193920"/>
    </source>
</evidence>
<feature type="transmembrane region" description="Helical" evidence="7">
    <location>
        <begin position="81"/>
        <end position="103"/>
    </location>
</feature>
<dbReference type="GO" id="GO:0008289">
    <property type="term" value="F:lipid binding"/>
    <property type="evidence" value="ECO:0007669"/>
    <property type="project" value="UniProtKB-KW"/>
</dbReference>
<feature type="compositionally biased region" description="Acidic residues" evidence="6">
    <location>
        <begin position="541"/>
        <end position="550"/>
    </location>
</feature>
<dbReference type="InterPro" id="IPR031468">
    <property type="entry name" value="SMP_LBD"/>
</dbReference>
<feature type="region of interest" description="Disordered" evidence="6">
    <location>
        <begin position="446"/>
        <end position="499"/>
    </location>
</feature>
<feature type="compositionally biased region" description="Basic and acidic residues" evidence="6">
    <location>
        <begin position="528"/>
        <end position="540"/>
    </location>
</feature>
<sequence length="1456" mass="163677">MDKYKVKFSPVKVIGEEKKVEEVKRSLTDKEVFNDLLKKVEEFLLKPSVIDYLIYMESLIQVIVLLTAIFLSWLITRMGLSIAYVFLNICFFSLIYAFVGRVLTKKYEMKMRAEAQKPSLNTNQESIEWLNFLLQKIWGTIEPVATEMVPDIVDGILKDKCPPFLHSIRLTKFNLGSEAPRLESVETFDENLEQEEMQMIWHASFVPVTAEENKYDDNKRTTEIQATAFVGNDKFQVPLNINVANLLFEGKILLRVRFTHTYPFVKTASVSFMEPPKLSCTLKPLVGIDLMSIPGVQEITDITIKTVLKEIALNPTTFDLDLENMLKATSHDDPTGVLKINLMEGRGLKNIGKLGNTSDPYLRMNLGGNEIARTKNVENDLNPFWNETKNLIIPLNVIRDSFIGSDNINFEVYDKNKTADKLMGRSEILKLSEFAKLIDELEEEALNEGNEEQVNENGEKKEAIPTTPVAKSKKKLTPEDRERIIKQWGDPRTGEVTNIPLKLEGKDAGSINIQVSYHPVQKPGEAPKAQESEEKPKSTEDATENNEAENTEQSNETENLDEYRSGVLRVHLYAMKDLEKKKGSRANPYAIVEINHEELIKTEAKKRTNNPVFSETREIYVKNINTATLKLTVKDKNSIGSDPVIGNLRFKIKPTMKYLLENPNDDWLEITDTPKGRVRFGFDWFPVKMVEENENSPAIGVCRINIKNANNLKKADTLGLSDPYTKLFVSGRSIGQTVVIDNTINPVWDESFYAIIQSRNDRVKFEIYDYNNINSDKKLGSVEYYIKDICDNISEEVVPTDEFKKLDKNLPKVKKLEDGRFNVTSSLFEKQQKNATTQGEFIFEIQYFPISVPSSKETKSTEVKTDNSEETKSGTEVEKRRPKISGTSMSGRGFSMFTASQMGISSSELKNISENNVSGILRIKLEEAKNLRVGSCAYTEFSFDNRPGDIFHRSSVIKSNAPVWDEIIEGFIMNIIHNKLLVNIRIRAKESGPSESDTSLLALQFELNDIASNLNKSVWFTKKSDSTENEDSLPAIKLAFGYAPINIIIPPVDYLPNMGVLTVNVDDGEVDAMDSSGTSDPFVIFKLNGNEIYKTKEQKKTLKPIWNERFDVNIYSRYNARLVLEVYDWNKIESKTIIGTGVLPLANINTEKGKQSTYRVEIFNKETKKGHVNLILDFIPQRVYDSKQSKEKSSESGAPAKVINNVAKGGISVAKGVVKAPSSVVSGIASGLSKTFKSNKSKNSESKNEAQQQPQNMTEEEASEINDGLGQMPPSKKPEATAVDKTTDDNVSVVSSDYPDSVLSGDEGNNRRMSVSGASESYGMLHIHVISANDILAADSSGSSDPYVKIMRGKKEIGKTKTIKKTLAPTWNEQFKVNLGEVLNQNITLIIKDHNNLMSSKTLGEVQITEHNSFSTTENKTVENDYPISKGGTIKIKLEYIADEVDPKAKKSSKKK</sequence>
<feature type="domain" description="SMP-LTD" evidence="9">
    <location>
        <begin position="123"/>
        <end position="323"/>
    </location>
</feature>
<dbReference type="Pfam" id="PF00168">
    <property type="entry name" value="C2"/>
    <property type="match status" value="6"/>
</dbReference>
<evidence type="ECO:0000256" key="5">
    <source>
        <dbReference type="ARBA" id="ARBA00023136"/>
    </source>
</evidence>
<dbReference type="Gene3D" id="2.60.40.150">
    <property type="entry name" value="C2 domain"/>
    <property type="match status" value="6"/>
</dbReference>
<dbReference type="Pfam" id="PF25669">
    <property type="entry name" value="SMP_MUG190-like"/>
    <property type="match status" value="1"/>
</dbReference>
<evidence type="ECO:0000256" key="1">
    <source>
        <dbReference type="ARBA" id="ARBA00004370"/>
    </source>
</evidence>
<keyword evidence="11" id="KW-1185">Reference proteome</keyword>
<comment type="subcellular location">
    <subcellularLocation>
        <location evidence="1">Membrane</location>
    </subcellularLocation>
</comment>
<feature type="region of interest" description="Disordered" evidence="6">
    <location>
        <begin position="856"/>
        <end position="885"/>
    </location>
</feature>
<keyword evidence="2" id="KW-0813">Transport</keyword>